<dbReference type="Pfam" id="PF09424">
    <property type="entry name" value="YqeY"/>
    <property type="match status" value="1"/>
</dbReference>
<protein>
    <recommendedName>
        <fullName evidence="3">Glutamyl-tRNA amidotransferase</fullName>
    </recommendedName>
</protein>
<sequence>MLKDKLSNQLKEAMRAKDEVRVSTIRLLMSALNYEQIARQRDLAEEDEIVIVRRQLKQREEAVDALRQAQGKLTYKSQSGSLETRIEREKKEAEILKEYLPAQMSAEELSGVLEEAVKETGATSAADFGKVMQAVMKKVGGKADGKTVSEEVRKRLT</sequence>
<dbReference type="GO" id="GO:0016884">
    <property type="term" value="F:carbon-nitrogen ligase activity, with glutamine as amido-N-donor"/>
    <property type="evidence" value="ECO:0007669"/>
    <property type="project" value="InterPro"/>
</dbReference>
<dbReference type="Proteomes" id="UP000178659">
    <property type="component" value="Unassembled WGS sequence"/>
</dbReference>
<proteinExistence type="predicted"/>
<accession>A0A1G1VDK6</accession>
<name>A0A1G1VDK6_9BACT</name>
<dbReference type="InterPro" id="IPR042184">
    <property type="entry name" value="YqeY/Aim41_N"/>
</dbReference>
<dbReference type="PANTHER" id="PTHR28055:SF1">
    <property type="entry name" value="ALTERED INHERITANCE OF MITOCHONDRIA PROTEIN 41, MITOCHONDRIAL"/>
    <property type="match status" value="1"/>
</dbReference>
<comment type="caution">
    <text evidence="1">The sequence shown here is derived from an EMBL/GenBank/DDBJ whole genome shotgun (WGS) entry which is preliminary data.</text>
</comment>
<gene>
    <name evidence="1" type="ORF">A3A77_04530</name>
</gene>
<dbReference type="InterPro" id="IPR003789">
    <property type="entry name" value="Asn/Gln_tRNA_amidoTrase-B-like"/>
</dbReference>
<evidence type="ECO:0000313" key="1">
    <source>
        <dbReference type="EMBL" id="OGY13407.1"/>
    </source>
</evidence>
<reference evidence="1 2" key="1">
    <citation type="journal article" date="2016" name="Nat. Commun.">
        <title>Thousands of microbial genomes shed light on interconnected biogeochemical processes in an aquifer system.</title>
        <authorList>
            <person name="Anantharaman K."/>
            <person name="Brown C.T."/>
            <person name="Hug L.A."/>
            <person name="Sharon I."/>
            <person name="Castelle C.J."/>
            <person name="Probst A.J."/>
            <person name="Thomas B.C."/>
            <person name="Singh A."/>
            <person name="Wilkins M.J."/>
            <person name="Karaoz U."/>
            <person name="Brodie E.L."/>
            <person name="Williams K.H."/>
            <person name="Hubbard S.S."/>
            <person name="Banfield J.F."/>
        </authorList>
    </citation>
    <scope>NUCLEOTIDE SEQUENCE [LARGE SCALE GENOMIC DNA]</scope>
</reference>
<organism evidence="1 2">
    <name type="scientific">Candidatus Blackburnbacteria bacterium RIFCSPLOWO2_01_FULL_40_20</name>
    <dbReference type="NCBI Taxonomy" id="1797519"/>
    <lineage>
        <taxon>Bacteria</taxon>
        <taxon>Candidatus Blackburniibacteriota</taxon>
    </lineage>
</organism>
<dbReference type="EMBL" id="MHCC01000015">
    <property type="protein sequence ID" value="OGY13407.1"/>
    <property type="molecule type" value="Genomic_DNA"/>
</dbReference>
<dbReference type="InterPro" id="IPR023168">
    <property type="entry name" value="GatB_Yqey_C_2"/>
</dbReference>
<dbReference type="InterPro" id="IPR019004">
    <property type="entry name" value="YqeY/Aim41"/>
</dbReference>
<dbReference type="Gene3D" id="1.10.10.410">
    <property type="match status" value="1"/>
</dbReference>
<dbReference type="Gene3D" id="1.10.1510.10">
    <property type="entry name" value="Uncharacterised protein YqeY/AIM41 PF09424, N-terminal domain"/>
    <property type="match status" value="1"/>
</dbReference>
<evidence type="ECO:0008006" key="3">
    <source>
        <dbReference type="Google" id="ProtNLM"/>
    </source>
</evidence>
<evidence type="ECO:0000313" key="2">
    <source>
        <dbReference type="Proteomes" id="UP000178659"/>
    </source>
</evidence>
<dbReference type="AlphaFoldDB" id="A0A1G1VDK6"/>
<dbReference type="PANTHER" id="PTHR28055">
    <property type="entry name" value="ALTERED INHERITANCE OF MITOCHONDRIA PROTEIN 41, MITOCHONDRIAL"/>
    <property type="match status" value="1"/>
</dbReference>
<dbReference type="SUPFAM" id="SSF89095">
    <property type="entry name" value="GatB/YqeY motif"/>
    <property type="match status" value="1"/>
</dbReference>